<keyword evidence="2" id="KW-1185">Reference proteome</keyword>
<sequence>MEASAQDELQAVVGEAHNLGICDTITEYTNSHPGLSPMLHFITELTLYRGSCSGERRPRYNKRKTRRLYRILAAPVNEDRGIISGKLGDYTVVVMHPMQSFLFVNGLLLGLSIIYARPDLEIIENEIKYVGYDLSKGCVRIAFNIILSNCGHFGLIKEDKEKFLDLQIVTNQISKPSWKVTIVLDIKLWMINILNHVQESQNIIECDNEDVELEEMGNGPTHEQAFIALQWTNIRNKKKIAQRN</sequence>
<name>A0AAW1KR71_POPJA</name>
<comment type="caution">
    <text evidence="1">The sequence shown here is derived from an EMBL/GenBank/DDBJ whole genome shotgun (WGS) entry which is preliminary data.</text>
</comment>
<dbReference type="Proteomes" id="UP001458880">
    <property type="component" value="Unassembled WGS sequence"/>
</dbReference>
<evidence type="ECO:0000313" key="1">
    <source>
        <dbReference type="EMBL" id="KAK9722578.1"/>
    </source>
</evidence>
<dbReference type="AlphaFoldDB" id="A0AAW1KR71"/>
<organism evidence="1 2">
    <name type="scientific">Popillia japonica</name>
    <name type="common">Japanese beetle</name>
    <dbReference type="NCBI Taxonomy" id="7064"/>
    <lineage>
        <taxon>Eukaryota</taxon>
        <taxon>Metazoa</taxon>
        <taxon>Ecdysozoa</taxon>
        <taxon>Arthropoda</taxon>
        <taxon>Hexapoda</taxon>
        <taxon>Insecta</taxon>
        <taxon>Pterygota</taxon>
        <taxon>Neoptera</taxon>
        <taxon>Endopterygota</taxon>
        <taxon>Coleoptera</taxon>
        <taxon>Polyphaga</taxon>
        <taxon>Scarabaeiformia</taxon>
        <taxon>Scarabaeidae</taxon>
        <taxon>Rutelinae</taxon>
        <taxon>Popillia</taxon>
    </lineage>
</organism>
<reference evidence="1 2" key="1">
    <citation type="journal article" date="2024" name="BMC Genomics">
        <title>De novo assembly and annotation of Popillia japonica's genome with initial clues to its potential as an invasive pest.</title>
        <authorList>
            <person name="Cucini C."/>
            <person name="Boschi S."/>
            <person name="Funari R."/>
            <person name="Cardaioli E."/>
            <person name="Iannotti N."/>
            <person name="Marturano G."/>
            <person name="Paoli F."/>
            <person name="Bruttini M."/>
            <person name="Carapelli A."/>
            <person name="Frati F."/>
            <person name="Nardi F."/>
        </authorList>
    </citation>
    <scope>NUCLEOTIDE SEQUENCE [LARGE SCALE GENOMIC DNA]</scope>
    <source>
        <strain evidence="1">DMR45628</strain>
    </source>
</reference>
<evidence type="ECO:0000313" key="2">
    <source>
        <dbReference type="Proteomes" id="UP001458880"/>
    </source>
</evidence>
<protein>
    <submittedName>
        <fullName evidence="1">Uncharacterized protein</fullName>
    </submittedName>
</protein>
<gene>
    <name evidence="1" type="ORF">QE152_g19637</name>
</gene>
<proteinExistence type="predicted"/>
<dbReference type="EMBL" id="JASPKY010000187">
    <property type="protein sequence ID" value="KAK9722578.1"/>
    <property type="molecule type" value="Genomic_DNA"/>
</dbReference>
<accession>A0AAW1KR71</accession>